<dbReference type="InterPro" id="IPR003593">
    <property type="entry name" value="AAA+_ATPase"/>
</dbReference>
<organism evidence="4">
    <name type="scientific">marine metagenome</name>
    <dbReference type="NCBI Taxonomy" id="408172"/>
    <lineage>
        <taxon>unclassified sequences</taxon>
        <taxon>metagenomes</taxon>
        <taxon>ecological metagenomes</taxon>
    </lineage>
</organism>
<evidence type="ECO:0000259" key="3">
    <source>
        <dbReference type="PROSITE" id="PS50893"/>
    </source>
</evidence>
<name>A0A381WCY1_9ZZZZ</name>
<dbReference type="PROSITE" id="PS50893">
    <property type="entry name" value="ABC_TRANSPORTER_2"/>
    <property type="match status" value="1"/>
</dbReference>
<dbReference type="SUPFAM" id="SSF52540">
    <property type="entry name" value="P-loop containing nucleoside triphosphate hydrolases"/>
    <property type="match status" value="1"/>
</dbReference>
<dbReference type="InterPro" id="IPR017871">
    <property type="entry name" value="ABC_transporter-like_CS"/>
</dbReference>
<protein>
    <recommendedName>
        <fullName evidence="3">ABC transporter domain-containing protein</fullName>
    </recommendedName>
</protein>
<dbReference type="InterPro" id="IPR015854">
    <property type="entry name" value="ABC_transpr_LolD-like"/>
</dbReference>
<dbReference type="PANTHER" id="PTHR24220">
    <property type="entry name" value="IMPORT ATP-BINDING PROTEIN"/>
    <property type="match status" value="1"/>
</dbReference>
<dbReference type="PANTHER" id="PTHR24220:SF470">
    <property type="entry name" value="CELL DIVISION ATP-BINDING PROTEIN FTSE"/>
    <property type="match status" value="1"/>
</dbReference>
<dbReference type="Gene3D" id="3.40.50.300">
    <property type="entry name" value="P-loop containing nucleotide triphosphate hydrolases"/>
    <property type="match status" value="1"/>
</dbReference>
<gene>
    <name evidence="4" type="ORF">METZ01_LOCUS103025</name>
</gene>
<dbReference type="SMART" id="SM00382">
    <property type="entry name" value="AAA"/>
    <property type="match status" value="1"/>
</dbReference>
<proteinExistence type="predicted"/>
<dbReference type="GO" id="GO:0005886">
    <property type="term" value="C:plasma membrane"/>
    <property type="evidence" value="ECO:0007669"/>
    <property type="project" value="TreeGrafter"/>
</dbReference>
<evidence type="ECO:0000256" key="2">
    <source>
        <dbReference type="ARBA" id="ARBA00022840"/>
    </source>
</evidence>
<dbReference type="AlphaFoldDB" id="A0A381WCY1"/>
<dbReference type="PROSITE" id="PS00211">
    <property type="entry name" value="ABC_TRANSPORTER_1"/>
    <property type="match status" value="1"/>
</dbReference>
<feature type="domain" description="ABC transporter" evidence="3">
    <location>
        <begin position="4"/>
        <end position="224"/>
    </location>
</feature>
<dbReference type="InterPro" id="IPR027417">
    <property type="entry name" value="P-loop_NTPase"/>
</dbReference>
<accession>A0A381WCY1</accession>
<dbReference type="EMBL" id="UINC01011358">
    <property type="protein sequence ID" value="SVA50171.1"/>
    <property type="molecule type" value="Genomic_DNA"/>
</dbReference>
<keyword evidence="1" id="KW-0547">Nucleotide-binding</keyword>
<evidence type="ECO:0000313" key="4">
    <source>
        <dbReference type="EMBL" id="SVA50171.1"/>
    </source>
</evidence>
<keyword evidence="2" id="KW-0067">ATP-binding</keyword>
<dbReference type="Pfam" id="PF00005">
    <property type="entry name" value="ABC_tran"/>
    <property type="match status" value="1"/>
</dbReference>
<dbReference type="GO" id="GO:0016887">
    <property type="term" value="F:ATP hydrolysis activity"/>
    <property type="evidence" value="ECO:0007669"/>
    <property type="project" value="InterPro"/>
</dbReference>
<dbReference type="GO" id="GO:0022857">
    <property type="term" value="F:transmembrane transporter activity"/>
    <property type="evidence" value="ECO:0007669"/>
    <property type="project" value="TreeGrafter"/>
</dbReference>
<evidence type="ECO:0000256" key="1">
    <source>
        <dbReference type="ARBA" id="ARBA00022741"/>
    </source>
</evidence>
<reference evidence="4" key="1">
    <citation type="submission" date="2018-05" db="EMBL/GenBank/DDBJ databases">
        <authorList>
            <person name="Lanie J.A."/>
            <person name="Ng W.-L."/>
            <person name="Kazmierczak K.M."/>
            <person name="Andrzejewski T.M."/>
            <person name="Davidsen T.M."/>
            <person name="Wayne K.J."/>
            <person name="Tettelin H."/>
            <person name="Glass J.I."/>
            <person name="Rusch D."/>
            <person name="Podicherti R."/>
            <person name="Tsui H.-C.T."/>
            <person name="Winkler M.E."/>
        </authorList>
    </citation>
    <scope>NUCLEOTIDE SEQUENCE</scope>
</reference>
<dbReference type="GO" id="GO:0005524">
    <property type="term" value="F:ATP binding"/>
    <property type="evidence" value="ECO:0007669"/>
    <property type="project" value="UniProtKB-KW"/>
</dbReference>
<sequence>MSLVFIESLDIQLSGKEILTDINLNIEKGGMTFLIGKTGSGKTTLIKSFYGDISINSSERFEIAGFNLKEIKDYQIPFLRRKIGIVFQDFKLLDDRSIYKNLEFVLKATGWLDNIKIEDRILEVLNMVGVEINLDTYPSKLSGGEQQRIAIARALLNNPELIIADEPTGNLDPETSVEIISLFEKLNNLGITMIIATHDYNLILKLPGKIYKCENRKLFEVVRK</sequence>
<dbReference type="InterPro" id="IPR003439">
    <property type="entry name" value="ABC_transporter-like_ATP-bd"/>
</dbReference>